<accession>A0A562NCR2</accession>
<dbReference type="InterPro" id="IPR007398">
    <property type="entry name" value="BioG"/>
</dbReference>
<sequence length="201" mass="22190">MRAQWLRRDGGRELTLVLSGWAVGAMPFAHLAGRGDVLLLDDYRDEALPLALIAPWRRFRLLAYSLGVGVAARIWGQIAPERSVAVCGTPFAAHETLGIAPEIYASTQAAVTPEGMARFARRAGCTLPPDLDFAALAQELDLLRGRQAPDIPPFDRIHAGKRDRIFTHAAMTAGWAGRPIDWHDSGHNPFPMWRSWDEVFA</sequence>
<organism evidence="1 2">
    <name type="scientific">Paracoccus sulfuroxidans</name>
    <dbReference type="NCBI Taxonomy" id="384678"/>
    <lineage>
        <taxon>Bacteria</taxon>
        <taxon>Pseudomonadati</taxon>
        <taxon>Pseudomonadota</taxon>
        <taxon>Alphaproteobacteria</taxon>
        <taxon>Rhodobacterales</taxon>
        <taxon>Paracoccaceae</taxon>
        <taxon>Paracoccus</taxon>
    </lineage>
</organism>
<dbReference type="Pfam" id="PF04301">
    <property type="entry name" value="BioG"/>
    <property type="match status" value="1"/>
</dbReference>
<proteinExistence type="predicted"/>
<dbReference type="EMBL" id="VLKU01000012">
    <property type="protein sequence ID" value="TWI29880.1"/>
    <property type="molecule type" value="Genomic_DNA"/>
</dbReference>
<keyword evidence="2" id="KW-1185">Reference proteome</keyword>
<gene>
    <name evidence="1" type="ORF">IQ24_03351</name>
</gene>
<protein>
    <submittedName>
        <fullName evidence="1">Biotin synthesis protein BioG</fullName>
    </submittedName>
</protein>
<dbReference type="OrthoDB" id="7688089at2"/>
<comment type="caution">
    <text evidence="1">The sequence shown here is derived from an EMBL/GenBank/DDBJ whole genome shotgun (WGS) entry which is preliminary data.</text>
</comment>
<dbReference type="AlphaFoldDB" id="A0A562NCR2"/>
<dbReference type="RefSeq" id="WP_145399437.1">
    <property type="nucleotide sequence ID" value="NZ_VLKU01000012.1"/>
</dbReference>
<evidence type="ECO:0000313" key="2">
    <source>
        <dbReference type="Proteomes" id="UP000316225"/>
    </source>
</evidence>
<name>A0A562NCR2_9RHOB</name>
<reference evidence="1 2" key="1">
    <citation type="journal article" date="2015" name="Stand. Genomic Sci.">
        <title>Genomic Encyclopedia of Bacterial and Archaeal Type Strains, Phase III: the genomes of soil and plant-associated and newly described type strains.</title>
        <authorList>
            <person name="Whitman W.B."/>
            <person name="Woyke T."/>
            <person name="Klenk H.P."/>
            <person name="Zhou Y."/>
            <person name="Lilburn T.G."/>
            <person name="Beck B.J."/>
            <person name="De Vos P."/>
            <person name="Vandamme P."/>
            <person name="Eisen J.A."/>
            <person name="Garrity G."/>
            <person name="Hugenholtz P."/>
            <person name="Kyrpides N.C."/>
        </authorList>
    </citation>
    <scope>NUCLEOTIDE SEQUENCE [LARGE SCALE GENOMIC DNA]</scope>
    <source>
        <strain evidence="1 2">CGMCC 1.5364</strain>
    </source>
</reference>
<dbReference type="Proteomes" id="UP000316225">
    <property type="component" value="Unassembled WGS sequence"/>
</dbReference>
<evidence type="ECO:0000313" key="1">
    <source>
        <dbReference type="EMBL" id="TWI29880.1"/>
    </source>
</evidence>